<evidence type="ECO:0000259" key="1">
    <source>
        <dbReference type="PROSITE" id="PS52015"/>
    </source>
</evidence>
<dbReference type="GO" id="GO:0031992">
    <property type="term" value="F:energy transducer activity"/>
    <property type="evidence" value="ECO:0007669"/>
    <property type="project" value="TreeGrafter"/>
</dbReference>
<sequence length="333" mass="37915">MHYYPLNIHKYIIFLLFTSLVIHAKAQETIVTYIKKNRGITAIKDSAAYTNIIRLTANELGLYEVNDYYPNGNLKRHGWTKVADPRRLYLEGIIESYYNNGNLAVSAGYKDNKLSDTVKRYHENGLLREIRFFSSSEASPNEFLFQDQHSRLIYYADSTGRKQVENGNGTFEFKNNINTEKGVYVDGLRQGHWEGTLKKGKIKFEEWYEKGVLSKGTSTDSMGNVHPYTRRDVQPEYPGGIKNLMIFIAQNYKYPKEALNAKVSGQLLISFVIEKNGLANEFEVINDLGYGTAANGIAVLKKAEKWAPGYQYGMPVRVQFTIPIRLHTGPAPN</sequence>
<feature type="domain" description="TonB C-terminal" evidence="1">
    <location>
        <begin position="239"/>
        <end position="333"/>
    </location>
</feature>
<dbReference type="SUPFAM" id="SSF82185">
    <property type="entry name" value="Histone H3 K4-specific methyltransferase SET7/9 N-terminal domain"/>
    <property type="match status" value="2"/>
</dbReference>
<name>A0A562MBE6_9SPHI</name>
<accession>A0A562MBE6</accession>
<protein>
    <submittedName>
        <fullName evidence="2">Antitoxin component YwqK of YwqJK toxin-antitoxin module</fullName>
    </submittedName>
</protein>
<dbReference type="RefSeq" id="WP_070567508.1">
    <property type="nucleotide sequence ID" value="NZ_VLKR01000023.1"/>
</dbReference>
<evidence type="ECO:0000313" key="3">
    <source>
        <dbReference type="Proteomes" id="UP000315908"/>
    </source>
</evidence>
<organism evidence="2 3">
    <name type="scientific">Sphingobacterium siyangense</name>
    <dbReference type="NCBI Taxonomy" id="459529"/>
    <lineage>
        <taxon>Bacteria</taxon>
        <taxon>Pseudomonadati</taxon>
        <taxon>Bacteroidota</taxon>
        <taxon>Sphingobacteriia</taxon>
        <taxon>Sphingobacteriales</taxon>
        <taxon>Sphingobacteriaceae</taxon>
        <taxon>Sphingobacterium</taxon>
    </lineage>
</organism>
<dbReference type="SUPFAM" id="SSF74653">
    <property type="entry name" value="TolA/TonB C-terminal domain"/>
    <property type="match status" value="1"/>
</dbReference>
<gene>
    <name evidence="2" type="ORF">IQ31_03888</name>
</gene>
<dbReference type="GO" id="GO:0098797">
    <property type="term" value="C:plasma membrane protein complex"/>
    <property type="evidence" value="ECO:0007669"/>
    <property type="project" value="TreeGrafter"/>
</dbReference>
<dbReference type="PROSITE" id="PS52015">
    <property type="entry name" value="TONB_CTD"/>
    <property type="match status" value="1"/>
</dbReference>
<dbReference type="AlphaFoldDB" id="A0A562MBE6"/>
<reference evidence="2 3" key="1">
    <citation type="journal article" date="2015" name="Stand. Genomic Sci.">
        <title>Genomic Encyclopedia of Bacterial and Archaeal Type Strains, Phase III: the genomes of soil and plant-associated and newly described type strains.</title>
        <authorList>
            <person name="Whitman W.B."/>
            <person name="Woyke T."/>
            <person name="Klenk H.P."/>
            <person name="Zhou Y."/>
            <person name="Lilburn T.G."/>
            <person name="Beck B.J."/>
            <person name="De Vos P."/>
            <person name="Vandamme P."/>
            <person name="Eisen J.A."/>
            <person name="Garrity G."/>
            <person name="Hugenholtz P."/>
            <person name="Kyrpides N.C."/>
        </authorList>
    </citation>
    <scope>NUCLEOTIDE SEQUENCE [LARGE SCALE GENOMIC DNA]</scope>
    <source>
        <strain evidence="2 3">CGMCC 1.6855</strain>
    </source>
</reference>
<evidence type="ECO:0000313" key="2">
    <source>
        <dbReference type="EMBL" id="TWI17152.1"/>
    </source>
</evidence>
<proteinExistence type="predicted"/>
<comment type="caution">
    <text evidence="2">The sequence shown here is derived from an EMBL/GenBank/DDBJ whole genome shotgun (WGS) entry which is preliminary data.</text>
</comment>
<dbReference type="InterPro" id="IPR037682">
    <property type="entry name" value="TonB_C"/>
</dbReference>
<dbReference type="PANTHER" id="PTHR33446:SF2">
    <property type="entry name" value="PROTEIN TONB"/>
    <property type="match status" value="1"/>
</dbReference>
<dbReference type="Proteomes" id="UP000315908">
    <property type="component" value="Unassembled WGS sequence"/>
</dbReference>
<dbReference type="OrthoDB" id="649093at2"/>
<dbReference type="GO" id="GO:0055085">
    <property type="term" value="P:transmembrane transport"/>
    <property type="evidence" value="ECO:0007669"/>
    <property type="project" value="InterPro"/>
</dbReference>
<dbReference type="PANTHER" id="PTHR33446">
    <property type="entry name" value="PROTEIN TONB-RELATED"/>
    <property type="match status" value="1"/>
</dbReference>
<dbReference type="Gene3D" id="3.90.930.1">
    <property type="match status" value="1"/>
</dbReference>
<dbReference type="InterPro" id="IPR051045">
    <property type="entry name" value="TonB-dependent_transducer"/>
</dbReference>
<dbReference type="Pfam" id="PF03544">
    <property type="entry name" value="TonB_C"/>
    <property type="match status" value="1"/>
</dbReference>
<dbReference type="Gene3D" id="3.30.1150.10">
    <property type="match status" value="1"/>
</dbReference>
<dbReference type="EMBL" id="VLKR01000023">
    <property type="protein sequence ID" value="TWI17152.1"/>
    <property type="molecule type" value="Genomic_DNA"/>
</dbReference>